<dbReference type="InterPro" id="IPR055420">
    <property type="entry name" value="IgD3_Trs65"/>
</dbReference>
<dbReference type="GO" id="GO:0006891">
    <property type="term" value="P:intra-Golgi vesicle-mediated transport"/>
    <property type="evidence" value="ECO:0007669"/>
    <property type="project" value="InterPro"/>
</dbReference>
<feature type="compositionally biased region" description="Low complexity" evidence="1">
    <location>
        <begin position="367"/>
        <end position="384"/>
    </location>
</feature>
<dbReference type="PANTHER" id="PTHR28159:SF1">
    <property type="entry name" value="TRAFFICKING PROTEIN PARTICLE COMPLEX II-SPECIFIC SUBUNIT 65"/>
    <property type="match status" value="1"/>
</dbReference>
<accession>A0A427YQY5</accession>
<feature type="region of interest" description="Disordered" evidence="1">
    <location>
        <begin position="366"/>
        <end position="392"/>
    </location>
</feature>
<protein>
    <recommendedName>
        <fullName evidence="2">Trafficking protein particle complex II-specific subunit 65 IgD3 domain-containing protein</fullName>
    </recommendedName>
</protein>
<reference evidence="3 4" key="1">
    <citation type="submission" date="2018-11" db="EMBL/GenBank/DDBJ databases">
        <title>Genome sequence of Saitozyma podzolica DSM 27192.</title>
        <authorList>
            <person name="Aliyu H."/>
            <person name="Gorte O."/>
            <person name="Ochsenreither K."/>
        </authorList>
    </citation>
    <scope>NUCLEOTIDE SEQUENCE [LARGE SCALE GENOMIC DNA]</scope>
    <source>
        <strain evidence="3 4">DSM 27192</strain>
    </source>
</reference>
<evidence type="ECO:0000256" key="1">
    <source>
        <dbReference type="SAM" id="MobiDB-lite"/>
    </source>
</evidence>
<evidence type="ECO:0000259" key="2">
    <source>
        <dbReference type="Pfam" id="PF12735"/>
    </source>
</evidence>
<dbReference type="AlphaFoldDB" id="A0A427YQY5"/>
<dbReference type="Pfam" id="PF12735">
    <property type="entry name" value="IgD3_Trs65"/>
    <property type="match status" value="1"/>
</dbReference>
<dbReference type="InterPro" id="IPR024662">
    <property type="entry name" value="Trs65"/>
</dbReference>
<feature type="domain" description="Trafficking protein particle complex II-specific subunit 65 IgD3" evidence="2">
    <location>
        <begin position="732"/>
        <end position="842"/>
    </location>
</feature>
<dbReference type="GO" id="GO:1990071">
    <property type="term" value="C:TRAPPII protein complex"/>
    <property type="evidence" value="ECO:0007669"/>
    <property type="project" value="InterPro"/>
</dbReference>
<feature type="compositionally biased region" description="Polar residues" evidence="1">
    <location>
        <begin position="635"/>
        <end position="664"/>
    </location>
</feature>
<dbReference type="EMBL" id="RSCD01000004">
    <property type="protein sequence ID" value="RSH93477.1"/>
    <property type="molecule type" value="Genomic_DNA"/>
</dbReference>
<name>A0A427YQY5_9TREE</name>
<evidence type="ECO:0000313" key="4">
    <source>
        <dbReference type="Proteomes" id="UP000279259"/>
    </source>
</evidence>
<evidence type="ECO:0000313" key="3">
    <source>
        <dbReference type="EMBL" id="RSH93477.1"/>
    </source>
</evidence>
<proteinExistence type="predicted"/>
<dbReference type="STRING" id="1890683.A0A427YQY5"/>
<feature type="region of interest" description="Disordered" evidence="1">
    <location>
        <begin position="111"/>
        <end position="179"/>
    </location>
</feature>
<feature type="region of interest" description="Disordered" evidence="1">
    <location>
        <begin position="599"/>
        <end position="692"/>
    </location>
</feature>
<feature type="region of interest" description="Disordered" evidence="1">
    <location>
        <begin position="202"/>
        <end position="224"/>
    </location>
</feature>
<comment type="caution">
    <text evidence="3">The sequence shown here is derived from an EMBL/GenBank/DDBJ whole genome shotgun (WGS) entry which is preliminary data.</text>
</comment>
<dbReference type="OrthoDB" id="24630at2759"/>
<dbReference type="GO" id="GO:0005802">
    <property type="term" value="C:trans-Golgi network"/>
    <property type="evidence" value="ECO:0007669"/>
    <property type="project" value="TreeGrafter"/>
</dbReference>
<feature type="region of interest" description="Disordered" evidence="1">
    <location>
        <begin position="707"/>
        <end position="728"/>
    </location>
</feature>
<sequence>MVGSPNPSATGYESLFHASSLDLIVPVTGSLPVQPHDASSLPGWWKSVQDVRARDVAFFDEKLFYLVAMSFPDDSLSEITEDQSNSSDPPSELLRFLSHIQLSMTASFLPPLPPLARRRPAPLQIPGHPHSASSSDGADRTPGPSHLAPPDTPRAPHFQARGSEGDMLPITPNPFPEMKAGEEDYAHVEGIVVWEGTVSMLPPEGQAGKGEPQGSPRVGEPNHNWDAGERVIIRGTHGWNVVWRGEVPVAYVRTPIPNPLLALTASVTLREQGHQTHKKAGTSLDTASVISVDHHGDKDGHGGLVEIDLLGGLASGQWGFRGSAEHGLILLAERGVMPANRLGPSTRQDLSLPPLSPVLPIAGSAVSPITAPSYPTPTTASSGPSRERAHLPNSVTPVTATTLRKSYRRVLSLCPGLRVRMRNLVLPQLLVSNGANGVAGDDVRDGQSERRVVLCVEVENTLEGDAPHSFEVEDVAIEIGGKGGQATAELVCQPDETVFPRKLRPVEQYNLLYAVSIASAPAESPGGVDEAVARSLGTGETSRPVSITVTGRPYDEDSGHGGIVFPTKTFHSRWNCTLDLALYFAGQSSAPVNLTLPQHAHSARNRNRHSKPTTATPPPNAIAGDKRYSLASLLTPEQPSPSLSSAPFPQRPGSQRLVSGTTQKPLMPSQLMAGPSGRVPSTHMRGQPGKASDEGLLVSVKLLPQADESHNADGGADGDDEAGGGVHAMGGVRALEPFSIEVFVHNRTDEIRRFRLSVPVREGKSASAVDRRRPQSGGSYVDDPALRQLLSQHLSSAPGLVPLENDVRCGPLLPGASLSARMRFLALREGVHRIDKLRVTSVGDDFDFLVTPVLDVVVGQGVDVQ</sequence>
<keyword evidence="4" id="KW-1185">Reference proteome</keyword>
<gene>
    <name evidence="3" type="ORF">EHS25_007833</name>
</gene>
<dbReference type="PANTHER" id="PTHR28159">
    <property type="entry name" value="TRAFFICKING PROTEIN PARTICLE COMPLEX II-SPECIFIC SUBUNIT 65"/>
    <property type="match status" value="1"/>
</dbReference>
<dbReference type="Proteomes" id="UP000279259">
    <property type="component" value="Unassembled WGS sequence"/>
</dbReference>
<feature type="compositionally biased region" description="Basic residues" evidence="1">
    <location>
        <begin position="601"/>
        <end position="611"/>
    </location>
</feature>
<organism evidence="3 4">
    <name type="scientific">Saitozyma podzolica</name>
    <dbReference type="NCBI Taxonomy" id="1890683"/>
    <lineage>
        <taxon>Eukaryota</taxon>
        <taxon>Fungi</taxon>
        <taxon>Dikarya</taxon>
        <taxon>Basidiomycota</taxon>
        <taxon>Agaricomycotina</taxon>
        <taxon>Tremellomycetes</taxon>
        <taxon>Tremellales</taxon>
        <taxon>Trimorphomycetaceae</taxon>
        <taxon>Saitozyma</taxon>
    </lineage>
</organism>